<evidence type="ECO:0000256" key="1">
    <source>
        <dbReference type="ARBA" id="ARBA00004651"/>
    </source>
</evidence>
<feature type="transmembrane region" description="Helical" evidence="6">
    <location>
        <begin position="346"/>
        <end position="367"/>
    </location>
</feature>
<feature type="transmembrane region" description="Helical" evidence="6">
    <location>
        <begin position="306"/>
        <end position="325"/>
    </location>
</feature>
<gene>
    <name evidence="8" type="ORF">OUY22_10925</name>
</gene>
<feature type="transmembrane region" description="Helical" evidence="6">
    <location>
        <begin position="170"/>
        <end position="192"/>
    </location>
</feature>
<dbReference type="InterPro" id="IPR011701">
    <property type="entry name" value="MFS"/>
</dbReference>
<feature type="transmembrane region" description="Helical" evidence="6">
    <location>
        <begin position="86"/>
        <end position="104"/>
    </location>
</feature>
<evidence type="ECO:0000256" key="2">
    <source>
        <dbReference type="ARBA" id="ARBA00022475"/>
    </source>
</evidence>
<comment type="caution">
    <text evidence="8">The sequence shown here is derived from an EMBL/GenBank/DDBJ whole genome shotgun (WGS) entry which is preliminary data.</text>
</comment>
<dbReference type="PANTHER" id="PTHR42688">
    <property type="entry name" value="CONSERVED PROTEIN"/>
    <property type="match status" value="1"/>
</dbReference>
<evidence type="ECO:0000256" key="3">
    <source>
        <dbReference type="ARBA" id="ARBA00022692"/>
    </source>
</evidence>
<keyword evidence="4 6" id="KW-1133">Transmembrane helix</keyword>
<dbReference type="CDD" id="cd17329">
    <property type="entry name" value="MFS_MdtH_MDR_like"/>
    <property type="match status" value="1"/>
</dbReference>
<feature type="transmembrane region" description="Helical" evidence="6">
    <location>
        <begin position="280"/>
        <end position="300"/>
    </location>
</feature>
<organism evidence="8 9">
    <name type="scientific">Nonomuraea corallina</name>
    <dbReference type="NCBI Taxonomy" id="2989783"/>
    <lineage>
        <taxon>Bacteria</taxon>
        <taxon>Bacillati</taxon>
        <taxon>Actinomycetota</taxon>
        <taxon>Actinomycetes</taxon>
        <taxon>Streptosporangiales</taxon>
        <taxon>Streptosporangiaceae</taxon>
        <taxon>Nonomuraea</taxon>
    </lineage>
</organism>
<dbReference type="RefSeq" id="WP_270154736.1">
    <property type="nucleotide sequence ID" value="NZ_JAPNNL010000031.1"/>
</dbReference>
<dbReference type="PANTHER" id="PTHR42688:SF1">
    <property type="entry name" value="BLR5212 PROTEIN"/>
    <property type="match status" value="1"/>
</dbReference>
<protein>
    <submittedName>
        <fullName evidence="8">MFS transporter</fullName>
    </submittedName>
</protein>
<evidence type="ECO:0000256" key="5">
    <source>
        <dbReference type="ARBA" id="ARBA00023136"/>
    </source>
</evidence>
<feature type="transmembrane region" description="Helical" evidence="6">
    <location>
        <begin position="48"/>
        <end position="65"/>
    </location>
</feature>
<dbReference type="EMBL" id="JAPNNL010000031">
    <property type="protein sequence ID" value="MDA0633933.1"/>
    <property type="molecule type" value="Genomic_DNA"/>
</dbReference>
<keyword evidence="9" id="KW-1185">Reference proteome</keyword>
<evidence type="ECO:0000313" key="9">
    <source>
        <dbReference type="Proteomes" id="UP001144036"/>
    </source>
</evidence>
<keyword evidence="3 6" id="KW-0812">Transmembrane</keyword>
<proteinExistence type="predicted"/>
<comment type="subcellular location">
    <subcellularLocation>
        <location evidence="1">Cell membrane</location>
        <topology evidence="1">Multi-pass membrane protein</topology>
    </subcellularLocation>
</comment>
<evidence type="ECO:0000256" key="4">
    <source>
        <dbReference type="ARBA" id="ARBA00022989"/>
    </source>
</evidence>
<reference evidence="8" key="1">
    <citation type="submission" date="2022-11" db="EMBL/GenBank/DDBJ databases">
        <title>Nonomuraea corallina sp. nov., a new species of the genus Nonomuraea isolated from sea side sediment in Thai sea.</title>
        <authorList>
            <person name="Ngamcharungchit C."/>
            <person name="Matsumoto A."/>
            <person name="Suriyachadkun C."/>
            <person name="Panbangred W."/>
            <person name="Inahashi Y."/>
            <person name="Intra B."/>
        </authorList>
    </citation>
    <scope>NUCLEOTIDE SEQUENCE</scope>
    <source>
        <strain evidence="8">MCN248</strain>
    </source>
</reference>
<dbReference type="Pfam" id="PF07690">
    <property type="entry name" value="MFS_1"/>
    <property type="match status" value="1"/>
</dbReference>
<evidence type="ECO:0000313" key="8">
    <source>
        <dbReference type="EMBL" id="MDA0633933.1"/>
    </source>
</evidence>
<accession>A0ABT4SA49</accession>
<keyword evidence="2" id="KW-1003">Cell membrane</keyword>
<dbReference type="Proteomes" id="UP001144036">
    <property type="component" value="Unassembled WGS sequence"/>
</dbReference>
<sequence length="417" mass="44348">MDADGDALMWRRFMSFDRGVRLLMVNQFAINLGFYMLMPYLAGHLSGGLHLAAWAVGLVLGMRNLSQQGMFLVGGTLADRLGYRPVIIAGCLLRTAGFGLLGFVDTLPALLAASAMTGFAGALFNPAVRAYVAHGAQERRVEAFALFNVFYQAGILLGPVIGMALLAADFRLVCVVAAGVFAALTLLQATALPPCRDETRRREGVLADWRGIATNRRFTAFSLAMIGSYVLSFQVYLALPLHLADSRAVSVLFVLSALVALLGQLRVTDWARRRWTSAQAIARGLALMALAFVPLIPYAVTGVPAPTAVVLVCAVLLSLGTVLTYPFEMDTVVALSGGHRVATHYGFYNTVAGLGIAAGNLAVGRLLDLGPVWAWTGLVLTGAVSTLAVVRLDRGPGAYGRRSRGRTRRTAPAGTPP</sequence>
<feature type="domain" description="Major facilitator superfamily (MFS) profile" evidence="7">
    <location>
        <begin position="19"/>
        <end position="394"/>
    </location>
</feature>
<evidence type="ECO:0000256" key="6">
    <source>
        <dbReference type="SAM" id="Phobius"/>
    </source>
</evidence>
<feature type="transmembrane region" description="Helical" evidence="6">
    <location>
        <begin position="144"/>
        <end position="164"/>
    </location>
</feature>
<dbReference type="InterPro" id="IPR036259">
    <property type="entry name" value="MFS_trans_sf"/>
</dbReference>
<feature type="transmembrane region" description="Helical" evidence="6">
    <location>
        <begin position="373"/>
        <end position="392"/>
    </location>
</feature>
<keyword evidence="5 6" id="KW-0472">Membrane</keyword>
<dbReference type="Gene3D" id="1.20.1250.20">
    <property type="entry name" value="MFS general substrate transporter like domains"/>
    <property type="match status" value="1"/>
</dbReference>
<feature type="transmembrane region" description="Helical" evidence="6">
    <location>
        <begin position="110"/>
        <end position="132"/>
    </location>
</feature>
<dbReference type="InterPro" id="IPR052425">
    <property type="entry name" value="Uncharacterized_MFS-type"/>
</dbReference>
<dbReference type="PROSITE" id="PS50850">
    <property type="entry name" value="MFS"/>
    <property type="match status" value="1"/>
</dbReference>
<dbReference type="SUPFAM" id="SSF103473">
    <property type="entry name" value="MFS general substrate transporter"/>
    <property type="match status" value="1"/>
</dbReference>
<evidence type="ECO:0000259" key="7">
    <source>
        <dbReference type="PROSITE" id="PS50850"/>
    </source>
</evidence>
<feature type="transmembrane region" description="Helical" evidence="6">
    <location>
        <begin position="218"/>
        <end position="237"/>
    </location>
</feature>
<feature type="transmembrane region" description="Helical" evidence="6">
    <location>
        <begin position="249"/>
        <end position="268"/>
    </location>
</feature>
<name>A0ABT4SA49_9ACTN</name>
<dbReference type="InterPro" id="IPR020846">
    <property type="entry name" value="MFS_dom"/>
</dbReference>